<name>A0A5K1A8S4_9MAGN</name>
<sequence length="22" mass="2420">MLIAEKMNGELQTSAVFHAVET</sequence>
<gene>
    <name evidence="1" type="ORF">NYM_LOCUS12998</name>
</gene>
<reference evidence="1" key="1">
    <citation type="submission" date="2019-09" db="EMBL/GenBank/DDBJ databases">
        <authorList>
            <person name="Zhang L."/>
        </authorList>
    </citation>
    <scope>NUCLEOTIDE SEQUENCE</scope>
</reference>
<protein>
    <submittedName>
        <fullName evidence="1">Uncharacterized protein</fullName>
    </submittedName>
</protein>
<organism evidence="1">
    <name type="scientific">Nymphaea colorata</name>
    <name type="common">pocket water lily</name>
    <dbReference type="NCBI Taxonomy" id="210225"/>
    <lineage>
        <taxon>Eukaryota</taxon>
        <taxon>Viridiplantae</taxon>
        <taxon>Streptophyta</taxon>
        <taxon>Embryophyta</taxon>
        <taxon>Tracheophyta</taxon>
        <taxon>Spermatophyta</taxon>
        <taxon>Magnoliopsida</taxon>
        <taxon>Nymphaeales</taxon>
        <taxon>Nymphaeaceae</taxon>
        <taxon>Nymphaea</taxon>
    </lineage>
</organism>
<evidence type="ECO:0000313" key="1">
    <source>
        <dbReference type="EMBL" id="VVV98501.1"/>
    </source>
</evidence>
<accession>A0A5K1A8S4</accession>
<dbReference type="AlphaFoldDB" id="A0A5K1A8S4"/>
<dbReference type="EMBL" id="LR721780">
    <property type="protein sequence ID" value="VVV98501.1"/>
    <property type="molecule type" value="Genomic_DNA"/>
</dbReference>
<proteinExistence type="predicted"/>